<feature type="non-terminal residue" evidence="2">
    <location>
        <position position="47"/>
    </location>
</feature>
<reference evidence="2 3" key="1">
    <citation type="submission" date="2021-06" db="EMBL/GenBank/DDBJ databases">
        <authorList>
            <person name="Kallberg Y."/>
            <person name="Tangrot J."/>
            <person name="Rosling A."/>
        </authorList>
    </citation>
    <scope>NUCLEOTIDE SEQUENCE [LARGE SCALE GENOMIC DNA]</scope>
    <source>
        <strain evidence="2 3">120-4 pot B 10/14</strain>
    </source>
</reference>
<dbReference type="Proteomes" id="UP000789901">
    <property type="component" value="Unassembled WGS sequence"/>
</dbReference>
<evidence type="ECO:0000256" key="1">
    <source>
        <dbReference type="SAM" id="MobiDB-lite"/>
    </source>
</evidence>
<evidence type="ECO:0000313" key="2">
    <source>
        <dbReference type="EMBL" id="CAG8834318.1"/>
    </source>
</evidence>
<keyword evidence="3" id="KW-1185">Reference proteome</keyword>
<gene>
    <name evidence="2" type="ORF">GMARGA_LOCUS31993</name>
</gene>
<organism evidence="2 3">
    <name type="scientific">Gigaspora margarita</name>
    <dbReference type="NCBI Taxonomy" id="4874"/>
    <lineage>
        <taxon>Eukaryota</taxon>
        <taxon>Fungi</taxon>
        <taxon>Fungi incertae sedis</taxon>
        <taxon>Mucoromycota</taxon>
        <taxon>Glomeromycotina</taxon>
        <taxon>Glomeromycetes</taxon>
        <taxon>Diversisporales</taxon>
        <taxon>Gigasporaceae</taxon>
        <taxon>Gigaspora</taxon>
    </lineage>
</organism>
<accession>A0ABN7WKF4</accession>
<feature type="compositionally biased region" description="Polar residues" evidence="1">
    <location>
        <begin position="31"/>
        <end position="40"/>
    </location>
</feature>
<comment type="caution">
    <text evidence="2">The sequence shown here is derived from an EMBL/GenBank/DDBJ whole genome shotgun (WGS) entry which is preliminary data.</text>
</comment>
<name>A0ABN7WKF4_GIGMA</name>
<sequence length="47" mass="5482">LEKEIFDNNLEPKVMPVLCENRQDQGWPRLTRTNQSANNSHDSRGSR</sequence>
<feature type="non-terminal residue" evidence="2">
    <location>
        <position position="1"/>
    </location>
</feature>
<feature type="region of interest" description="Disordered" evidence="1">
    <location>
        <begin position="23"/>
        <end position="47"/>
    </location>
</feature>
<dbReference type="EMBL" id="CAJVQB010049095">
    <property type="protein sequence ID" value="CAG8834318.1"/>
    <property type="molecule type" value="Genomic_DNA"/>
</dbReference>
<protein>
    <submittedName>
        <fullName evidence="2">32991_t:CDS:1</fullName>
    </submittedName>
</protein>
<proteinExistence type="predicted"/>
<evidence type="ECO:0000313" key="3">
    <source>
        <dbReference type="Proteomes" id="UP000789901"/>
    </source>
</evidence>